<accession>A0AAV1X1H1</accession>
<feature type="compositionally biased region" description="Polar residues" evidence="1">
    <location>
        <begin position="18"/>
        <end position="34"/>
    </location>
</feature>
<gene>
    <name evidence="2" type="ORF">LLUT_LOCUS15906</name>
</gene>
<protein>
    <submittedName>
        <fullName evidence="2">Uncharacterized protein</fullName>
    </submittedName>
</protein>
<dbReference type="Proteomes" id="UP001497480">
    <property type="component" value="Unassembled WGS sequence"/>
</dbReference>
<comment type="caution">
    <text evidence="2">The sequence shown here is derived from an EMBL/GenBank/DDBJ whole genome shotgun (WGS) entry which is preliminary data.</text>
</comment>
<sequence length="77" mass="8726">MEDANGIGNAQIFELGKSRSQTMQGESSRSSSLQIRHDEDGELKMYSSKSPDKFALRETKLLKNNPLHNFPHNSHPR</sequence>
<keyword evidence="3" id="KW-1185">Reference proteome</keyword>
<evidence type="ECO:0000313" key="3">
    <source>
        <dbReference type="Proteomes" id="UP001497480"/>
    </source>
</evidence>
<dbReference type="EMBL" id="CAXHTB010000011">
    <property type="protein sequence ID" value="CAL0314846.1"/>
    <property type="molecule type" value="Genomic_DNA"/>
</dbReference>
<dbReference type="AlphaFoldDB" id="A0AAV1X1H1"/>
<feature type="region of interest" description="Disordered" evidence="1">
    <location>
        <begin position="1"/>
        <end position="51"/>
    </location>
</feature>
<evidence type="ECO:0000313" key="2">
    <source>
        <dbReference type="EMBL" id="CAL0314846.1"/>
    </source>
</evidence>
<proteinExistence type="predicted"/>
<organism evidence="2 3">
    <name type="scientific">Lupinus luteus</name>
    <name type="common">European yellow lupine</name>
    <dbReference type="NCBI Taxonomy" id="3873"/>
    <lineage>
        <taxon>Eukaryota</taxon>
        <taxon>Viridiplantae</taxon>
        <taxon>Streptophyta</taxon>
        <taxon>Embryophyta</taxon>
        <taxon>Tracheophyta</taxon>
        <taxon>Spermatophyta</taxon>
        <taxon>Magnoliopsida</taxon>
        <taxon>eudicotyledons</taxon>
        <taxon>Gunneridae</taxon>
        <taxon>Pentapetalae</taxon>
        <taxon>rosids</taxon>
        <taxon>fabids</taxon>
        <taxon>Fabales</taxon>
        <taxon>Fabaceae</taxon>
        <taxon>Papilionoideae</taxon>
        <taxon>50 kb inversion clade</taxon>
        <taxon>genistoids sensu lato</taxon>
        <taxon>core genistoids</taxon>
        <taxon>Genisteae</taxon>
        <taxon>Lupinus</taxon>
    </lineage>
</organism>
<evidence type="ECO:0000256" key="1">
    <source>
        <dbReference type="SAM" id="MobiDB-lite"/>
    </source>
</evidence>
<reference evidence="2 3" key="1">
    <citation type="submission" date="2024-03" db="EMBL/GenBank/DDBJ databases">
        <authorList>
            <person name="Martinez-Hernandez J."/>
        </authorList>
    </citation>
    <scope>NUCLEOTIDE SEQUENCE [LARGE SCALE GENOMIC DNA]</scope>
</reference>
<name>A0AAV1X1H1_LUPLU</name>